<proteinExistence type="predicted"/>
<dbReference type="PRINTS" id="PR02088">
    <property type="entry name" value="HAUSAUGMINL2"/>
</dbReference>
<name>A0ABN8PH14_9CNID</name>
<comment type="caution">
    <text evidence="1">The sequence shown here is derived from an EMBL/GenBank/DDBJ whole genome shotgun (WGS) entry which is preliminary data.</text>
</comment>
<accession>A0ABN8PH14</accession>
<dbReference type="Proteomes" id="UP001159405">
    <property type="component" value="Unassembled WGS sequence"/>
</dbReference>
<dbReference type="EMBL" id="CALNXK010000071">
    <property type="protein sequence ID" value="CAH3143610.1"/>
    <property type="molecule type" value="Genomic_DNA"/>
</dbReference>
<evidence type="ECO:0000313" key="1">
    <source>
        <dbReference type="EMBL" id="CAH3143610.1"/>
    </source>
</evidence>
<dbReference type="PANTHER" id="PTHR16039:SF1">
    <property type="entry name" value="HAUS AUGMIN-LIKE COMPLEX SUBUNIT 2"/>
    <property type="match status" value="1"/>
</dbReference>
<reference evidence="1 2" key="1">
    <citation type="submission" date="2022-05" db="EMBL/GenBank/DDBJ databases">
        <authorList>
            <consortium name="Genoscope - CEA"/>
            <person name="William W."/>
        </authorList>
    </citation>
    <scope>NUCLEOTIDE SEQUENCE [LARGE SCALE GENOMIC DNA]</scope>
</reference>
<protein>
    <recommendedName>
        <fullName evidence="3">HAUS augmin-like complex subunit 2</fullName>
    </recommendedName>
</protein>
<keyword evidence="2" id="KW-1185">Reference proteome</keyword>
<gene>
    <name evidence="1" type="ORF">PLOB_00043509</name>
</gene>
<evidence type="ECO:0008006" key="3">
    <source>
        <dbReference type="Google" id="ProtNLM"/>
    </source>
</evidence>
<dbReference type="PANTHER" id="PTHR16039">
    <property type="entry name" value="HAUS AUGMIN-LIKE COMPLEX SUBUNIT 2"/>
    <property type="match status" value="1"/>
</dbReference>
<dbReference type="InterPro" id="IPR026242">
    <property type="entry name" value="HAUS2_metazoa"/>
</dbReference>
<sequence length="229" mass="25867">MFRSSFVDENSNPWSSSSTYIHVGSLQNILKFAEKSGHIDRKNSNFEEIKRKVETTSPSVILITLLREITRLGKALDKVNLEIQCHLKEAETKDITHVDILGQRCHHLEQISGQLSAIIEKKDELISRLQQPFVGEFLEIDAAHHKNTAEILPMISSNLASFPVLLENITWIRNFSLADGQLLGVLSSIESSFAEIQSFYQALCQSRKLMAQLGKEHGKQMNSLETVYS</sequence>
<evidence type="ECO:0000313" key="2">
    <source>
        <dbReference type="Proteomes" id="UP001159405"/>
    </source>
</evidence>
<organism evidence="1 2">
    <name type="scientific">Porites lobata</name>
    <dbReference type="NCBI Taxonomy" id="104759"/>
    <lineage>
        <taxon>Eukaryota</taxon>
        <taxon>Metazoa</taxon>
        <taxon>Cnidaria</taxon>
        <taxon>Anthozoa</taxon>
        <taxon>Hexacorallia</taxon>
        <taxon>Scleractinia</taxon>
        <taxon>Fungiina</taxon>
        <taxon>Poritidae</taxon>
        <taxon>Porites</taxon>
    </lineage>
</organism>
<dbReference type="InterPro" id="IPR028346">
    <property type="entry name" value="HAUS2"/>
</dbReference>
<dbReference type="Pfam" id="PF15003">
    <property type="entry name" value="HAUS2"/>
    <property type="match status" value="1"/>
</dbReference>